<evidence type="ECO:0000313" key="2">
    <source>
        <dbReference type="EMBL" id="EMD84858.1"/>
    </source>
</evidence>
<dbReference type="EMBL" id="KB445602">
    <property type="protein sequence ID" value="EMD84858.1"/>
    <property type="molecule type" value="Genomic_DNA"/>
</dbReference>
<dbReference type="Proteomes" id="UP000016936">
    <property type="component" value="Unassembled WGS sequence"/>
</dbReference>
<proteinExistence type="predicted"/>
<dbReference type="OrthoDB" id="3501153at2759"/>
<dbReference type="PANTHER" id="PTHR35896">
    <property type="entry name" value="IG-LIKE DOMAIN-CONTAINING PROTEIN"/>
    <property type="match status" value="1"/>
</dbReference>
<keyword evidence="1" id="KW-0812">Transmembrane</keyword>
<dbReference type="HOGENOM" id="CLU_844698_0_0_1"/>
<name>M2UA60_COCH5</name>
<keyword evidence="3" id="KW-1185">Reference proteome</keyword>
<dbReference type="PANTHER" id="PTHR35896:SF3">
    <property type="entry name" value="MAJOR FACILITATOR SUPERFAMILY TRANSPORTER"/>
    <property type="match status" value="1"/>
</dbReference>
<dbReference type="InterPro" id="IPR053008">
    <property type="entry name" value="Phomopsin_biosynth_assoc"/>
</dbReference>
<keyword evidence="1" id="KW-0472">Membrane</keyword>
<reference evidence="2 3" key="1">
    <citation type="journal article" date="2012" name="PLoS Pathog.">
        <title>Diverse lifestyles and strategies of plant pathogenesis encoded in the genomes of eighteen Dothideomycetes fungi.</title>
        <authorList>
            <person name="Ohm R.A."/>
            <person name="Feau N."/>
            <person name="Henrissat B."/>
            <person name="Schoch C.L."/>
            <person name="Horwitz B.A."/>
            <person name="Barry K.W."/>
            <person name="Condon B.J."/>
            <person name="Copeland A.C."/>
            <person name="Dhillon B."/>
            <person name="Glaser F."/>
            <person name="Hesse C.N."/>
            <person name="Kosti I."/>
            <person name="LaButti K."/>
            <person name="Lindquist E.A."/>
            <person name="Lucas S."/>
            <person name="Salamov A.A."/>
            <person name="Bradshaw R.E."/>
            <person name="Ciuffetti L."/>
            <person name="Hamelin R.C."/>
            <person name="Kema G.H.J."/>
            <person name="Lawrence C."/>
            <person name="Scott J.A."/>
            <person name="Spatafora J.W."/>
            <person name="Turgeon B.G."/>
            <person name="de Wit P.J.G.M."/>
            <person name="Zhong S."/>
            <person name="Goodwin S.B."/>
            <person name="Grigoriev I.V."/>
        </authorList>
    </citation>
    <scope>NUCLEOTIDE SEQUENCE [LARGE SCALE GENOMIC DNA]</scope>
    <source>
        <strain evidence="3">C5 / ATCC 48332 / race O</strain>
    </source>
</reference>
<gene>
    <name evidence="2" type="ORF">COCHEDRAFT_1208238</name>
</gene>
<keyword evidence="1" id="KW-1133">Transmembrane helix</keyword>
<evidence type="ECO:0000313" key="3">
    <source>
        <dbReference type="Proteomes" id="UP000016936"/>
    </source>
</evidence>
<reference evidence="3" key="2">
    <citation type="journal article" date="2013" name="PLoS Genet.">
        <title>Comparative genome structure, secondary metabolite, and effector coding capacity across Cochliobolus pathogens.</title>
        <authorList>
            <person name="Condon B.J."/>
            <person name="Leng Y."/>
            <person name="Wu D."/>
            <person name="Bushley K.E."/>
            <person name="Ohm R.A."/>
            <person name="Otillar R."/>
            <person name="Martin J."/>
            <person name="Schackwitz W."/>
            <person name="Grimwood J."/>
            <person name="MohdZainudin N."/>
            <person name="Xue C."/>
            <person name="Wang R."/>
            <person name="Manning V.A."/>
            <person name="Dhillon B."/>
            <person name="Tu Z.J."/>
            <person name="Steffenson B.J."/>
            <person name="Salamov A."/>
            <person name="Sun H."/>
            <person name="Lowry S."/>
            <person name="LaButti K."/>
            <person name="Han J."/>
            <person name="Copeland A."/>
            <person name="Lindquist E."/>
            <person name="Barry K."/>
            <person name="Schmutz J."/>
            <person name="Baker S.E."/>
            <person name="Ciuffetti L.M."/>
            <person name="Grigoriev I.V."/>
            <person name="Zhong S."/>
            <person name="Turgeon B.G."/>
        </authorList>
    </citation>
    <scope>NUCLEOTIDE SEQUENCE [LARGE SCALE GENOMIC DNA]</scope>
    <source>
        <strain evidence="3">C5 / ATCC 48332 / race O</strain>
    </source>
</reference>
<protein>
    <submittedName>
        <fullName evidence="2">Uncharacterized protein</fullName>
    </submittedName>
</protein>
<feature type="transmembrane region" description="Helical" evidence="1">
    <location>
        <begin position="127"/>
        <end position="147"/>
    </location>
</feature>
<sequence length="329" mass="36644">MPLHLPSKAINLETMAQKPVSTPMLSSSCKHARFGSVRTEHRTERYIPHRTQSSYADVGSPNLSRTKTNATMPYRVGQSLREIFQKRPHQASYRSVPSIDTCNGSQDEITNGQCGCSSKRSSENLKAIAGFFVGLIFAISLAVAVLWSQLAAANTSTYTDDLKSTSMLNFGLHAPEIYLSDTIDPPPLLNKSCGNSVAEARQAGCVFDILTTAWTPADCVNSGITEEFLNISTNGVWPYYHDKNGKFPQKDIAILKSGEWEGELWSTMRLHRYHCLFTWRRMHIAYNGGQPADTVIRGLRHTKHCEKMLMNGVDPDKVTGVQSVYYRSC</sequence>
<evidence type="ECO:0000256" key="1">
    <source>
        <dbReference type="SAM" id="Phobius"/>
    </source>
</evidence>
<organism evidence="2 3">
    <name type="scientific">Cochliobolus heterostrophus (strain C5 / ATCC 48332 / race O)</name>
    <name type="common">Southern corn leaf blight fungus</name>
    <name type="synonym">Bipolaris maydis</name>
    <dbReference type="NCBI Taxonomy" id="701091"/>
    <lineage>
        <taxon>Eukaryota</taxon>
        <taxon>Fungi</taxon>
        <taxon>Dikarya</taxon>
        <taxon>Ascomycota</taxon>
        <taxon>Pezizomycotina</taxon>
        <taxon>Dothideomycetes</taxon>
        <taxon>Pleosporomycetidae</taxon>
        <taxon>Pleosporales</taxon>
        <taxon>Pleosporineae</taxon>
        <taxon>Pleosporaceae</taxon>
        <taxon>Bipolaris</taxon>
    </lineage>
</organism>
<dbReference type="AlphaFoldDB" id="M2UA60"/>
<accession>M2UA60</accession>